<dbReference type="InterPro" id="IPR001789">
    <property type="entry name" value="Sig_transdc_resp-reg_receiver"/>
</dbReference>
<dbReference type="PROSITE" id="PS50110">
    <property type="entry name" value="RESPONSE_REGULATORY"/>
    <property type="match status" value="1"/>
</dbReference>
<reference evidence="5 6" key="1">
    <citation type="submission" date="2020-08" db="EMBL/GenBank/DDBJ databases">
        <title>Genomic Encyclopedia of Type Strains, Phase IV (KMG-IV): sequencing the most valuable type-strain genomes for metagenomic binning, comparative biology and taxonomic classification.</title>
        <authorList>
            <person name="Goeker M."/>
        </authorList>
    </citation>
    <scope>NUCLEOTIDE SEQUENCE [LARGE SCALE GENOMIC DNA]</scope>
    <source>
        <strain evidence="5 6">DSM 106739</strain>
    </source>
</reference>
<dbReference type="CDD" id="cd17589">
    <property type="entry name" value="REC_TPR"/>
    <property type="match status" value="1"/>
</dbReference>
<dbReference type="InterPro" id="IPR011990">
    <property type="entry name" value="TPR-like_helical_dom_sf"/>
</dbReference>
<evidence type="ECO:0000256" key="2">
    <source>
        <dbReference type="ARBA" id="ARBA00023012"/>
    </source>
</evidence>
<accession>A0A840BGL3</accession>
<gene>
    <name evidence="5" type="ORF">GGR36_001613</name>
</gene>
<keyword evidence="2" id="KW-0902">Two-component regulatory system</keyword>
<name>A0A840BGL3_9RHOO</name>
<keyword evidence="5" id="KW-0238">DNA-binding</keyword>
<comment type="caution">
    <text evidence="3">Lacks conserved residue(s) required for the propagation of feature annotation.</text>
</comment>
<evidence type="ECO:0000256" key="3">
    <source>
        <dbReference type="PROSITE-ProRule" id="PRU00169"/>
    </source>
</evidence>
<dbReference type="Pfam" id="PF14559">
    <property type="entry name" value="TPR_19"/>
    <property type="match status" value="1"/>
</dbReference>
<organism evidence="5 6">
    <name type="scientific">Niveibacterium umoris</name>
    <dbReference type="NCBI Taxonomy" id="1193620"/>
    <lineage>
        <taxon>Bacteria</taxon>
        <taxon>Pseudomonadati</taxon>
        <taxon>Pseudomonadota</taxon>
        <taxon>Betaproteobacteria</taxon>
        <taxon>Rhodocyclales</taxon>
        <taxon>Rhodocyclaceae</taxon>
        <taxon>Niveibacterium</taxon>
    </lineage>
</organism>
<dbReference type="SUPFAM" id="SSF48452">
    <property type="entry name" value="TPR-like"/>
    <property type="match status" value="2"/>
</dbReference>
<keyword evidence="6" id="KW-1185">Reference proteome</keyword>
<dbReference type="EMBL" id="JACIET010000001">
    <property type="protein sequence ID" value="MBB4012305.1"/>
    <property type="molecule type" value="Genomic_DNA"/>
</dbReference>
<dbReference type="GO" id="GO:0003677">
    <property type="term" value="F:DNA binding"/>
    <property type="evidence" value="ECO:0007669"/>
    <property type="project" value="UniProtKB-KW"/>
</dbReference>
<evidence type="ECO:0000259" key="4">
    <source>
        <dbReference type="PROSITE" id="PS50110"/>
    </source>
</evidence>
<protein>
    <submittedName>
        <fullName evidence="5">DNA-binding response OmpR family regulator</fullName>
    </submittedName>
</protein>
<keyword evidence="1" id="KW-0597">Phosphoprotein</keyword>
<dbReference type="SMART" id="SM00448">
    <property type="entry name" value="REC"/>
    <property type="match status" value="1"/>
</dbReference>
<dbReference type="Gene3D" id="3.40.50.2300">
    <property type="match status" value="1"/>
</dbReference>
<dbReference type="PANTHER" id="PTHR44591">
    <property type="entry name" value="STRESS RESPONSE REGULATOR PROTEIN 1"/>
    <property type="match status" value="1"/>
</dbReference>
<proteinExistence type="predicted"/>
<dbReference type="GO" id="GO:0000160">
    <property type="term" value="P:phosphorelay signal transduction system"/>
    <property type="evidence" value="ECO:0007669"/>
    <property type="project" value="UniProtKB-KW"/>
</dbReference>
<dbReference type="PANTHER" id="PTHR44591:SF14">
    <property type="entry name" value="PROTEIN PILG"/>
    <property type="match status" value="1"/>
</dbReference>
<dbReference type="InterPro" id="IPR050595">
    <property type="entry name" value="Bact_response_regulator"/>
</dbReference>
<dbReference type="InterPro" id="IPR011006">
    <property type="entry name" value="CheY-like_superfamily"/>
</dbReference>
<dbReference type="AlphaFoldDB" id="A0A840BGL3"/>
<feature type="domain" description="Response regulatory" evidence="4">
    <location>
        <begin position="9"/>
        <end position="128"/>
    </location>
</feature>
<dbReference type="RefSeq" id="WP_183634123.1">
    <property type="nucleotide sequence ID" value="NZ_BAABLE010000011.1"/>
</dbReference>
<sequence>MAGKVEDLTVLVVENQSNMRTQLRNMLAMCGIVKLQAAQSAGAAIRKLRDETFDIILCEYHLGEGQDGQHFLEDIRSHHLIPLSTLFIMVTGERSYERVVGAAELAPNDYILKPFAPELLRTRLERALNKREAFMAAWQLVEAGNAADAIAACEEGEIKYPVYAIDFLRLRAELLATTGRAEEAQAVYEKVLERRAVPWARLGLAKALFMRKRFEDAEQLLVALLNESDEYLDAWDWLAKTREAVGALKEAREALEKASSLSPHTLRRMRHIGEVSLELGDLESAEKTLNEVVRRAKYSDFRDPEDHVRLVKAQLGVGAADRASATIRDLEKSMQGLPKTELCKALSSAMVFTQQGDKSRATEAAERAVSLLDSRLGATTNLKKDLAKVCIEHKLDSQAADVVMDIMRHAADDAAVDDITKMLGDLGRPELGASLAQQMKSEVKDMMGEGARMAQRGDYEGAVTHMLEAVRRMPGNTMVTYNAALALLKYIEHSGWDAHYAEQARGLIERIQRSDPGNPKLGALHLYFDGLAKRFGARAAK</sequence>
<dbReference type="Pfam" id="PF00072">
    <property type="entry name" value="Response_reg"/>
    <property type="match status" value="1"/>
</dbReference>
<comment type="caution">
    <text evidence="5">The sequence shown here is derived from an EMBL/GenBank/DDBJ whole genome shotgun (WGS) entry which is preliminary data.</text>
</comment>
<evidence type="ECO:0000256" key="1">
    <source>
        <dbReference type="ARBA" id="ARBA00022553"/>
    </source>
</evidence>
<dbReference type="SUPFAM" id="SSF52172">
    <property type="entry name" value="CheY-like"/>
    <property type="match status" value="1"/>
</dbReference>
<dbReference type="Proteomes" id="UP000561045">
    <property type="component" value="Unassembled WGS sequence"/>
</dbReference>
<evidence type="ECO:0000313" key="6">
    <source>
        <dbReference type="Proteomes" id="UP000561045"/>
    </source>
</evidence>
<evidence type="ECO:0000313" key="5">
    <source>
        <dbReference type="EMBL" id="MBB4012305.1"/>
    </source>
</evidence>
<dbReference type="Gene3D" id="1.25.40.10">
    <property type="entry name" value="Tetratricopeptide repeat domain"/>
    <property type="match status" value="1"/>
</dbReference>